<dbReference type="SMART" id="SM00641">
    <property type="entry name" value="Glyco_25"/>
    <property type="match status" value="1"/>
</dbReference>
<comment type="caution">
    <text evidence="5">The sequence shown here is derived from an EMBL/GenBank/DDBJ whole genome shotgun (WGS) entry which is preliminary data.</text>
</comment>
<protein>
    <recommendedName>
        <fullName evidence="4">Lysozyme</fullName>
        <ecNumber evidence="4">3.2.1.17</ecNumber>
    </recommendedName>
</protein>
<accession>A0A0F5L9B5</accession>
<reference evidence="5 6" key="1">
    <citation type="submission" date="2015-03" db="EMBL/GenBank/DDBJ databases">
        <authorList>
            <person name="Hassan Y.I."/>
            <person name="Lepp D."/>
            <person name="Zhou T."/>
        </authorList>
    </citation>
    <scope>NUCLEOTIDE SEQUENCE [LARGE SCALE GENOMIC DNA]</scope>
    <source>
        <strain evidence="5 6">GH2-10</strain>
    </source>
</reference>
<dbReference type="GO" id="GO:0016052">
    <property type="term" value="P:carbohydrate catabolic process"/>
    <property type="evidence" value="ECO:0007669"/>
    <property type="project" value="TreeGrafter"/>
</dbReference>
<dbReference type="PANTHER" id="PTHR34135">
    <property type="entry name" value="LYSOZYME"/>
    <property type="match status" value="1"/>
</dbReference>
<keyword evidence="6" id="KW-1185">Reference proteome</keyword>
<evidence type="ECO:0000256" key="4">
    <source>
        <dbReference type="RuleBase" id="RU361176"/>
    </source>
</evidence>
<dbReference type="Pfam" id="PF01183">
    <property type="entry name" value="Glyco_hydro_25"/>
    <property type="match status" value="1"/>
</dbReference>
<comment type="similarity">
    <text evidence="1 4">Belongs to the glycosyl hydrolase 25 family.</text>
</comment>
<keyword evidence="2 4" id="KW-0378">Hydrolase</keyword>
<comment type="catalytic activity">
    <reaction evidence="4">
        <text>Hydrolysis of (1-&gt;4)-beta-linkages between N-acetylmuramic acid and N-acetyl-D-glucosamine residues in a peptidoglycan and between N-acetyl-D-glucosamine residues in chitodextrins.</text>
        <dbReference type="EC" id="3.2.1.17"/>
    </reaction>
</comment>
<dbReference type="GO" id="GO:0003796">
    <property type="term" value="F:lysozyme activity"/>
    <property type="evidence" value="ECO:0007669"/>
    <property type="project" value="UniProtKB-EC"/>
</dbReference>
<dbReference type="InterPro" id="IPR008270">
    <property type="entry name" value="Glyco_hydro_25_AS"/>
</dbReference>
<dbReference type="EMBL" id="LAJG01000021">
    <property type="protein sequence ID" value="KKB78784.1"/>
    <property type="molecule type" value="Genomic_DNA"/>
</dbReference>
<dbReference type="InterPro" id="IPR002053">
    <property type="entry name" value="Glyco_hydro_25"/>
</dbReference>
<gene>
    <name evidence="5" type="ORF">VW35_09785</name>
</gene>
<evidence type="ECO:0000313" key="6">
    <source>
        <dbReference type="Proteomes" id="UP000033514"/>
    </source>
</evidence>
<keyword evidence="3 4" id="KW-0326">Glycosidase</keyword>
<dbReference type="GO" id="GO:0009253">
    <property type="term" value="P:peptidoglycan catabolic process"/>
    <property type="evidence" value="ECO:0007669"/>
    <property type="project" value="InterPro"/>
</dbReference>
<evidence type="ECO:0000256" key="3">
    <source>
        <dbReference type="ARBA" id="ARBA00023295"/>
    </source>
</evidence>
<dbReference type="AlphaFoldDB" id="A0A0F5L9B5"/>
<dbReference type="PANTHER" id="PTHR34135:SF2">
    <property type="entry name" value="LYSOZYME"/>
    <property type="match status" value="1"/>
</dbReference>
<dbReference type="Gene3D" id="3.20.20.80">
    <property type="entry name" value="Glycosidases"/>
    <property type="match status" value="1"/>
</dbReference>
<dbReference type="CDD" id="cd06413">
    <property type="entry name" value="GH25_muramidase_1"/>
    <property type="match status" value="1"/>
</dbReference>
<dbReference type="PROSITE" id="PS51904">
    <property type="entry name" value="GLYCOSYL_HYDROL_F25_2"/>
    <property type="match status" value="1"/>
</dbReference>
<sequence length="285" mass="31633">MSSVLMARAFRLPAPLSALLRNAIMGLAVSALAACASGGGLYGAIPGDNRPHAGVDRARGMPVQGIDVARYQENVDFDRARAGGTHFVFMKATEGKDYVDPNFRANWERARNAGMPRGAYHFMTWCSTAAEQASWFVQNVPADPSALPPVLDLEWNNHSSCKVKPSKADALEKIKLMLDVMERHTGKLPIIYTDMNFHRDILAGEYFPNAFWLRSTAAEPHERYDNRPWTFWQYTQTGVVPGVKGEVDRNVFYGSTNDWLMFLSTGCDPRAIAALAPTGRCQFVK</sequence>
<dbReference type="PROSITE" id="PS00953">
    <property type="entry name" value="GLYCOSYL_HYDROL_F25_1"/>
    <property type="match status" value="1"/>
</dbReference>
<dbReference type="GO" id="GO:0016998">
    <property type="term" value="P:cell wall macromolecule catabolic process"/>
    <property type="evidence" value="ECO:0007669"/>
    <property type="project" value="InterPro"/>
</dbReference>
<organism evidence="5 6">
    <name type="scientific">Devosia soli</name>
    <dbReference type="NCBI Taxonomy" id="361041"/>
    <lineage>
        <taxon>Bacteria</taxon>
        <taxon>Pseudomonadati</taxon>
        <taxon>Pseudomonadota</taxon>
        <taxon>Alphaproteobacteria</taxon>
        <taxon>Hyphomicrobiales</taxon>
        <taxon>Devosiaceae</taxon>
        <taxon>Devosia</taxon>
    </lineage>
</organism>
<dbReference type="SUPFAM" id="SSF51445">
    <property type="entry name" value="(Trans)glycosidases"/>
    <property type="match status" value="1"/>
</dbReference>
<evidence type="ECO:0000256" key="2">
    <source>
        <dbReference type="ARBA" id="ARBA00022801"/>
    </source>
</evidence>
<name>A0A0F5L9B5_9HYPH</name>
<dbReference type="InterPro" id="IPR018077">
    <property type="entry name" value="Glyco_hydro_fam25_subgr"/>
</dbReference>
<dbReference type="EC" id="3.2.1.17" evidence="4"/>
<dbReference type="PATRIC" id="fig|361041.3.peg.1313"/>
<proteinExistence type="inferred from homology"/>
<evidence type="ECO:0000256" key="1">
    <source>
        <dbReference type="ARBA" id="ARBA00010646"/>
    </source>
</evidence>
<dbReference type="STRING" id="361041.VW35_09785"/>
<dbReference type="Proteomes" id="UP000033514">
    <property type="component" value="Unassembled WGS sequence"/>
</dbReference>
<dbReference type="InterPro" id="IPR017853">
    <property type="entry name" value="GH"/>
</dbReference>
<evidence type="ECO:0000313" key="5">
    <source>
        <dbReference type="EMBL" id="KKB78784.1"/>
    </source>
</evidence>